<dbReference type="AlphaFoldDB" id="A0A1I8BMD8"/>
<organism evidence="1 2">
    <name type="scientific">Meloidogyne hapla</name>
    <name type="common">Root-knot nematode worm</name>
    <dbReference type="NCBI Taxonomy" id="6305"/>
    <lineage>
        <taxon>Eukaryota</taxon>
        <taxon>Metazoa</taxon>
        <taxon>Ecdysozoa</taxon>
        <taxon>Nematoda</taxon>
        <taxon>Chromadorea</taxon>
        <taxon>Rhabditida</taxon>
        <taxon>Tylenchina</taxon>
        <taxon>Tylenchomorpha</taxon>
        <taxon>Tylenchoidea</taxon>
        <taxon>Meloidogynidae</taxon>
        <taxon>Meloidogyninae</taxon>
        <taxon>Meloidogyne</taxon>
    </lineage>
</organism>
<dbReference type="SUPFAM" id="SSF53756">
    <property type="entry name" value="UDP-Glycosyltransferase/glycogen phosphorylase"/>
    <property type="match status" value="1"/>
</dbReference>
<reference evidence="2" key="1">
    <citation type="submission" date="2016-11" db="UniProtKB">
        <authorList>
            <consortium name="WormBaseParasite"/>
        </authorList>
    </citation>
    <scope>IDENTIFICATION</scope>
</reference>
<keyword evidence="1" id="KW-1185">Reference proteome</keyword>
<protein>
    <submittedName>
        <fullName evidence="2">Glucuronosyltransferase</fullName>
    </submittedName>
</protein>
<dbReference type="Gene3D" id="3.40.50.2000">
    <property type="entry name" value="Glycogen Phosphorylase B"/>
    <property type="match status" value="1"/>
</dbReference>
<dbReference type="Proteomes" id="UP000095281">
    <property type="component" value="Unplaced"/>
</dbReference>
<sequence length="136" mass="15666">MGNNVDYNGFIPHFIKLKDIFNQRKECKFIINIKPITYELLEAVTDPLSLYRPNGNIHGNIYYSRGTLENVRGLITAGDLDYFHEALYAGVPLILIPFNIEQNFTTIIAKHMNVGYVIDHTKFIEQIKSAIFDLKM</sequence>
<dbReference type="WBParaSite" id="MhA1_Contig34.frz3.gene26">
    <property type="protein sequence ID" value="MhA1_Contig34.frz3.gene26"/>
    <property type="gene ID" value="MhA1_Contig34.frz3.gene26"/>
</dbReference>
<name>A0A1I8BMD8_MELHA</name>
<accession>A0A1I8BMD8</accession>
<evidence type="ECO:0000313" key="2">
    <source>
        <dbReference type="WBParaSite" id="MhA1_Contig34.frz3.gene26"/>
    </source>
</evidence>
<evidence type="ECO:0000313" key="1">
    <source>
        <dbReference type="Proteomes" id="UP000095281"/>
    </source>
</evidence>
<proteinExistence type="predicted"/>